<keyword evidence="4" id="KW-0408">Iron</keyword>
<reference evidence="6" key="1">
    <citation type="journal article" date="2015" name="Nature">
        <title>Complex archaea that bridge the gap between prokaryotes and eukaryotes.</title>
        <authorList>
            <person name="Spang A."/>
            <person name="Saw J.H."/>
            <person name="Jorgensen S.L."/>
            <person name="Zaremba-Niedzwiedzka K."/>
            <person name="Martijn J."/>
            <person name="Lind A.E."/>
            <person name="van Eijk R."/>
            <person name="Schleper C."/>
            <person name="Guy L."/>
            <person name="Ettema T.J."/>
        </authorList>
    </citation>
    <scope>NUCLEOTIDE SEQUENCE</scope>
</reference>
<evidence type="ECO:0000256" key="2">
    <source>
        <dbReference type="ARBA" id="ARBA00022723"/>
    </source>
</evidence>
<keyword evidence="2" id="KW-0479">Metal-binding</keyword>
<dbReference type="SUPFAM" id="SSF57802">
    <property type="entry name" value="Rubredoxin-like"/>
    <property type="match status" value="1"/>
</dbReference>
<keyword evidence="1" id="KW-0813">Transport</keyword>
<gene>
    <name evidence="6" type="ORF">LCGC14_0856250</name>
</gene>
<dbReference type="GO" id="GO:0005506">
    <property type="term" value="F:iron ion binding"/>
    <property type="evidence" value="ECO:0007669"/>
    <property type="project" value="InterPro"/>
</dbReference>
<keyword evidence="3" id="KW-0249">Electron transport</keyword>
<dbReference type="InterPro" id="IPR024934">
    <property type="entry name" value="Rubredoxin-like_dom"/>
</dbReference>
<organism evidence="6">
    <name type="scientific">marine sediment metagenome</name>
    <dbReference type="NCBI Taxonomy" id="412755"/>
    <lineage>
        <taxon>unclassified sequences</taxon>
        <taxon>metagenomes</taxon>
        <taxon>ecological metagenomes</taxon>
    </lineage>
</organism>
<sequence length="43" mass="4990">MYLYICSNCNAQYDETVKEVTFSDLPEDWKCTCGASKNQFKKS</sequence>
<dbReference type="PROSITE" id="PS50903">
    <property type="entry name" value="RUBREDOXIN_LIKE"/>
    <property type="match status" value="1"/>
</dbReference>
<dbReference type="Pfam" id="PF00301">
    <property type="entry name" value="Rubredoxin"/>
    <property type="match status" value="1"/>
</dbReference>
<protein>
    <recommendedName>
        <fullName evidence="5">Rubredoxin-like domain-containing protein</fullName>
    </recommendedName>
</protein>
<proteinExistence type="predicted"/>
<dbReference type="EMBL" id="LAZR01002578">
    <property type="protein sequence ID" value="KKN28244.1"/>
    <property type="molecule type" value="Genomic_DNA"/>
</dbReference>
<evidence type="ECO:0000259" key="5">
    <source>
        <dbReference type="PROSITE" id="PS50903"/>
    </source>
</evidence>
<accession>A0A0F9PDL4</accession>
<dbReference type="Gene3D" id="2.20.28.10">
    <property type="match status" value="1"/>
</dbReference>
<comment type="caution">
    <text evidence="6">The sequence shown here is derived from an EMBL/GenBank/DDBJ whole genome shotgun (WGS) entry which is preliminary data.</text>
</comment>
<dbReference type="AlphaFoldDB" id="A0A0F9PDL4"/>
<evidence type="ECO:0000256" key="4">
    <source>
        <dbReference type="ARBA" id="ARBA00023004"/>
    </source>
</evidence>
<evidence type="ECO:0000256" key="3">
    <source>
        <dbReference type="ARBA" id="ARBA00022982"/>
    </source>
</evidence>
<dbReference type="InterPro" id="IPR024935">
    <property type="entry name" value="Rubredoxin_dom"/>
</dbReference>
<evidence type="ECO:0000256" key="1">
    <source>
        <dbReference type="ARBA" id="ARBA00022448"/>
    </source>
</evidence>
<evidence type="ECO:0000313" key="6">
    <source>
        <dbReference type="EMBL" id="KKN28244.1"/>
    </source>
</evidence>
<name>A0A0F9PDL4_9ZZZZ</name>
<feature type="domain" description="Rubredoxin-like" evidence="5">
    <location>
        <begin position="1"/>
        <end position="43"/>
    </location>
</feature>